<feature type="domain" description="Leucine-binding protein" evidence="3">
    <location>
        <begin position="4"/>
        <end position="80"/>
    </location>
</feature>
<sequence>MTGFIEAYRAEFKEYPTDWAINAYDGLKFYAAAAEKAGSVAPDALMAAVGEVTFDGLREAGLKVRAMDGQMNAPVYVGKAGKVDGYDFPILTEVEKFEGAPLMPSEDFILKAREAAK</sequence>
<evidence type="ECO:0000256" key="1">
    <source>
        <dbReference type="ARBA" id="ARBA00010062"/>
    </source>
</evidence>
<dbReference type="OrthoDB" id="9783240at2"/>
<evidence type="ECO:0000259" key="3">
    <source>
        <dbReference type="Pfam" id="PF13458"/>
    </source>
</evidence>
<dbReference type="AlphaFoldDB" id="A0A398BRT6"/>
<dbReference type="InterPro" id="IPR028082">
    <property type="entry name" value="Peripla_BP_I"/>
</dbReference>
<dbReference type="SUPFAM" id="SSF53822">
    <property type="entry name" value="Periplasmic binding protein-like I"/>
    <property type="match status" value="1"/>
</dbReference>
<dbReference type="EMBL" id="QXXQ01000003">
    <property type="protein sequence ID" value="RID92474.1"/>
    <property type="molecule type" value="Genomic_DNA"/>
</dbReference>
<evidence type="ECO:0000313" key="4">
    <source>
        <dbReference type="EMBL" id="RID92474.1"/>
    </source>
</evidence>
<comment type="similarity">
    <text evidence="1">Belongs to the leucine-binding protein family.</text>
</comment>
<evidence type="ECO:0000313" key="5">
    <source>
        <dbReference type="Proteomes" id="UP000266649"/>
    </source>
</evidence>
<dbReference type="Gene3D" id="3.40.50.2300">
    <property type="match status" value="2"/>
</dbReference>
<proteinExistence type="inferred from homology"/>
<reference evidence="4 5" key="1">
    <citation type="submission" date="2018-09" db="EMBL/GenBank/DDBJ databases">
        <title>Gemmobacter lutimaris sp. nov., a marine bacterium isolated from tidal flat.</title>
        <authorList>
            <person name="Lee D.W."/>
            <person name="Yoo Y."/>
            <person name="Kim J.-J."/>
            <person name="Kim B.S."/>
        </authorList>
    </citation>
    <scope>NUCLEOTIDE SEQUENCE [LARGE SCALE GENOMIC DNA]</scope>
    <source>
        <strain evidence="4 5">YJ-T1-11</strain>
    </source>
</reference>
<keyword evidence="5" id="KW-1185">Reference proteome</keyword>
<dbReference type="InterPro" id="IPR028081">
    <property type="entry name" value="Leu-bd"/>
</dbReference>
<comment type="caution">
    <text evidence="4">The sequence shown here is derived from an EMBL/GenBank/DDBJ whole genome shotgun (WGS) entry which is preliminary data.</text>
</comment>
<gene>
    <name evidence="4" type="ORF">D2N39_07465</name>
</gene>
<dbReference type="Proteomes" id="UP000266649">
    <property type="component" value="Unassembled WGS sequence"/>
</dbReference>
<protein>
    <recommendedName>
        <fullName evidence="3">Leucine-binding protein domain-containing protein</fullName>
    </recommendedName>
</protein>
<keyword evidence="2" id="KW-0732">Signal</keyword>
<dbReference type="Pfam" id="PF13458">
    <property type="entry name" value="Peripla_BP_6"/>
    <property type="match status" value="1"/>
</dbReference>
<organism evidence="4 5">
    <name type="scientific">Gemmobacter lutimaris</name>
    <dbReference type="NCBI Taxonomy" id="2306023"/>
    <lineage>
        <taxon>Bacteria</taxon>
        <taxon>Pseudomonadati</taxon>
        <taxon>Pseudomonadota</taxon>
        <taxon>Alphaproteobacteria</taxon>
        <taxon>Rhodobacterales</taxon>
        <taxon>Paracoccaceae</taxon>
        <taxon>Gemmobacter</taxon>
    </lineage>
</organism>
<evidence type="ECO:0000256" key="2">
    <source>
        <dbReference type="ARBA" id="ARBA00022729"/>
    </source>
</evidence>
<name>A0A398BRT6_9RHOB</name>
<accession>A0A398BRT6</accession>